<dbReference type="AlphaFoldDB" id="A0A3Q2XMR3"/>
<evidence type="ECO:0000256" key="2">
    <source>
        <dbReference type="ARBA" id="ARBA00022490"/>
    </source>
</evidence>
<evidence type="ECO:0000313" key="8">
    <source>
        <dbReference type="Proteomes" id="UP000264820"/>
    </source>
</evidence>
<evidence type="ECO:0000256" key="4">
    <source>
        <dbReference type="SAM" id="MobiDB-lite"/>
    </source>
</evidence>
<dbReference type="SUPFAM" id="SSF51905">
    <property type="entry name" value="FAD/NAD(P)-binding domain"/>
    <property type="match status" value="1"/>
</dbReference>
<dbReference type="PANTHER" id="PTHR23167">
    <property type="entry name" value="CALPONIN HOMOLOGY DOMAIN-CONTAINING PROTEIN DDB_G0272472-RELATED"/>
    <property type="match status" value="1"/>
</dbReference>
<keyword evidence="2" id="KW-0963">Cytoplasm</keyword>
<accession>A0A3Q2XMR3</accession>
<proteinExistence type="predicted"/>
<dbReference type="InterPro" id="IPR057494">
    <property type="entry name" value="Rossman_Mical"/>
</dbReference>
<dbReference type="GeneTree" id="ENSGT00940000158632"/>
<evidence type="ECO:0000313" key="7">
    <source>
        <dbReference type="Ensembl" id="ENSHCOP00000005292.1"/>
    </source>
</evidence>
<dbReference type="InterPro" id="IPR036188">
    <property type="entry name" value="FAD/NAD-bd_sf"/>
</dbReference>
<feature type="domain" description="FAD-binding" evidence="5">
    <location>
        <begin position="70"/>
        <end position="104"/>
    </location>
</feature>
<dbReference type="Pfam" id="PF01494">
    <property type="entry name" value="FAD_binding_3"/>
    <property type="match status" value="1"/>
</dbReference>
<sequence>GFAMGDESRPEKAQELFDEFVSASTCRAALLSFRQLCEHLDLDPDPGPDADSADARAVPDLGLPPATGQCAVIGAGPCGLRAAVELSFLGARVVVLEKRDAFSRNNVLHLWPFAIHDLRGLGPFAPPSAGIRQLQLVLLKVALLLGVQVHVNVEFKRVLEPPLDQRLRSEPPSHLVNRLQFDVIVGADGQSVPAGFRRKEFRGKLAIAITANFKNRNTRAEAKVEEISGVASIFNQQFFQDLRRQTGKSFCRRLSRWRRAEPSQATARFEAPKRFPFGEKGRPDAVLPSAPSE</sequence>
<dbReference type="Ensembl" id="ENSHCOT00000005625.1">
    <property type="protein sequence ID" value="ENSHCOP00000005292.1"/>
    <property type="gene ID" value="ENSHCOG00000006951.1"/>
</dbReference>
<reference evidence="7" key="1">
    <citation type="submission" date="2025-08" db="UniProtKB">
        <authorList>
            <consortium name="Ensembl"/>
        </authorList>
    </citation>
    <scope>IDENTIFICATION</scope>
</reference>
<dbReference type="InterPro" id="IPR002938">
    <property type="entry name" value="FAD-bd"/>
</dbReference>
<protein>
    <submittedName>
        <fullName evidence="7">SVOP-like</fullName>
    </submittedName>
</protein>
<dbReference type="Pfam" id="PF25413">
    <property type="entry name" value="Rossman_Mical"/>
    <property type="match status" value="1"/>
</dbReference>
<dbReference type="InterPro" id="IPR050540">
    <property type="entry name" value="F-actin_Monoox_Mical"/>
</dbReference>
<dbReference type="GO" id="GO:0071949">
    <property type="term" value="F:FAD binding"/>
    <property type="evidence" value="ECO:0007669"/>
    <property type="project" value="InterPro"/>
</dbReference>
<evidence type="ECO:0000256" key="1">
    <source>
        <dbReference type="ARBA" id="ARBA00004245"/>
    </source>
</evidence>
<reference evidence="7" key="2">
    <citation type="submission" date="2025-09" db="UniProtKB">
        <authorList>
            <consortium name="Ensembl"/>
        </authorList>
    </citation>
    <scope>IDENTIFICATION</scope>
</reference>
<keyword evidence="3" id="KW-0206">Cytoskeleton</keyword>
<keyword evidence="8" id="KW-1185">Reference proteome</keyword>
<dbReference type="PANTHER" id="PTHR23167:SF51">
    <property type="entry name" value="[F-ACTIN]-MONOOXYGENASE MICAL3"/>
    <property type="match status" value="1"/>
</dbReference>
<organism evidence="7 8">
    <name type="scientific">Hippocampus comes</name>
    <name type="common">Tiger tail seahorse</name>
    <dbReference type="NCBI Taxonomy" id="109280"/>
    <lineage>
        <taxon>Eukaryota</taxon>
        <taxon>Metazoa</taxon>
        <taxon>Chordata</taxon>
        <taxon>Craniata</taxon>
        <taxon>Vertebrata</taxon>
        <taxon>Euteleostomi</taxon>
        <taxon>Actinopterygii</taxon>
        <taxon>Neopterygii</taxon>
        <taxon>Teleostei</taxon>
        <taxon>Neoteleostei</taxon>
        <taxon>Acanthomorphata</taxon>
        <taxon>Syngnathiaria</taxon>
        <taxon>Syngnathiformes</taxon>
        <taxon>Syngnathoidei</taxon>
        <taxon>Syngnathidae</taxon>
        <taxon>Hippocampus</taxon>
    </lineage>
</organism>
<evidence type="ECO:0000259" key="6">
    <source>
        <dbReference type="Pfam" id="PF25413"/>
    </source>
</evidence>
<name>A0A3Q2XMR3_HIPCM</name>
<comment type="subcellular location">
    <subcellularLocation>
        <location evidence="1">Cytoplasm</location>
        <location evidence="1">Cytoskeleton</location>
    </subcellularLocation>
</comment>
<evidence type="ECO:0000256" key="3">
    <source>
        <dbReference type="ARBA" id="ARBA00023212"/>
    </source>
</evidence>
<feature type="compositionally biased region" description="Basic and acidic residues" evidence="4">
    <location>
        <begin position="270"/>
        <end position="283"/>
    </location>
</feature>
<feature type="domain" description="[F-actin]-monooxygenase MICAL1-3-like Rossman" evidence="6">
    <location>
        <begin position="205"/>
        <end position="247"/>
    </location>
</feature>
<evidence type="ECO:0000259" key="5">
    <source>
        <dbReference type="Pfam" id="PF01494"/>
    </source>
</evidence>
<dbReference type="Gene3D" id="3.50.50.60">
    <property type="entry name" value="FAD/NAD(P)-binding domain"/>
    <property type="match status" value="1"/>
</dbReference>
<feature type="region of interest" description="Disordered" evidence="4">
    <location>
        <begin position="262"/>
        <end position="293"/>
    </location>
</feature>
<dbReference type="GO" id="GO:0005856">
    <property type="term" value="C:cytoskeleton"/>
    <property type="evidence" value="ECO:0007669"/>
    <property type="project" value="UniProtKB-SubCell"/>
</dbReference>
<dbReference type="Proteomes" id="UP000264820">
    <property type="component" value="Unplaced"/>
</dbReference>